<keyword evidence="2" id="KW-1185">Reference proteome</keyword>
<organism evidence="1 2">
    <name type="scientific">Paraburkholderia phymatum (strain DSM 17167 / CIP 108236 / LMG 21445 / STM815)</name>
    <name type="common">Burkholderia phymatum</name>
    <dbReference type="NCBI Taxonomy" id="391038"/>
    <lineage>
        <taxon>Bacteria</taxon>
        <taxon>Pseudomonadati</taxon>
        <taxon>Pseudomonadota</taxon>
        <taxon>Betaproteobacteria</taxon>
        <taxon>Burkholderiales</taxon>
        <taxon>Burkholderiaceae</taxon>
        <taxon>Paraburkholderia</taxon>
    </lineage>
</organism>
<dbReference type="OrthoDB" id="9135476at2"/>
<name>B2JL42_PARP8</name>
<accession>B2JL42</accession>
<reference evidence="2" key="1">
    <citation type="journal article" date="2014" name="Stand. Genomic Sci.">
        <title>Complete genome sequence of Burkholderia phymatum STM815(T), a broad host range and efficient nitrogen-fixing symbiont of Mimosa species.</title>
        <authorList>
            <person name="Moulin L."/>
            <person name="Klonowska A."/>
            <person name="Caroline B."/>
            <person name="Booth K."/>
            <person name="Vriezen J.A."/>
            <person name="Melkonian R."/>
            <person name="James E.K."/>
            <person name="Young J.P."/>
            <person name="Bena G."/>
            <person name="Hauser L."/>
            <person name="Land M."/>
            <person name="Kyrpides N."/>
            <person name="Bruce D."/>
            <person name="Chain P."/>
            <person name="Copeland A."/>
            <person name="Pitluck S."/>
            <person name="Woyke T."/>
            <person name="Lizotte-Waniewski M."/>
            <person name="Bristow J."/>
            <person name="Riley M."/>
        </authorList>
    </citation>
    <scope>NUCLEOTIDE SEQUENCE [LARGE SCALE GENOMIC DNA]</scope>
    <source>
        <strain evidence="2">DSM 17167 / CIP 108236 / LMG 21445 / STM815</strain>
    </source>
</reference>
<protein>
    <submittedName>
        <fullName evidence="1">Uncharacterized protein</fullName>
    </submittedName>
</protein>
<evidence type="ECO:0000313" key="2">
    <source>
        <dbReference type="Proteomes" id="UP000001192"/>
    </source>
</evidence>
<dbReference type="KEGG" id="bph:Bphy_3417"/>
<gene>
    <name evidence="1" type="ordered locus">Bphy_3417</name>
</gene>
<dbReference type="HOGENOM" id="CLU_2604128_0_0_4"/>
<dbReference type="Proteomes" id="UP000001192">
    <property type="component" value="Chromosome 2"/>
</dbReference>
<dbReference type="AlphaFoldDB" id="B2JL42"/>
<sequence length="81" mass="9371">MKSIEQRWHDFSTFAIPHDAPPVQFHEMRKAFYAGFKSMLDVDCELAELTDEDAIVLLDSYYHEAHGFLNGGLIISIVRER</sequence>
<dbReference type="RefSeq" id="WP_012402744.1">
    <property type="nucleotide sequence ID" value="NC_010623.1"/>
</dbReference>
<dbReference type="EMBL" id="CP001044">
    <property type="protein sequence ID" value="ACC72571.1"/>
    <property type="molecule type" value="Genomic_DNA"/>
</dbReference>
<evidence type="ECO:0000313" key="1">
    <source>
        <dbReference type="EMBL" id="ACC72571.1"/>
    </source>
</evidence>
<dbReference type="STRING" id="391038.Bphy_3417"/>
<proteinExistence type="predicted"/>